<name>A0A7W0CBG1_9BACT</name>
<proteinExistence type="predicted"/>
<comment type="caution">
    <text evidence="1">The sequence shown here is derived from an EMBL/GenBank/DDBJ whole genome shotgun (WGS) entry which is preliminary data.</text>
</comment>
<reference evidence="1 2" key="1">
    <citation type="submission" date="2020-07" db="EMBL/GenBank/DDBJ databases">
        <title>Genomic Encyclopedia of Type Strains, Phase IV (KMG-IV): sequencing the most valuable type-strain genomes for metagenomic binning, comparative biology and taxonomic classification.</title>
        <authorList>
            <person name="Goeker M."/>
        </authorList>
    </citation>
    <scope>NUCLEOTIDE SEQUENCE [LARGE SCALE GENOMIC DNA]</scope>
    <source>
        <strain evidence="1 2">DSM 17721</strain>
    </source>
</reference>
<protein>
    <submittedName>
        <fullName evidence="1">REP element-mobilizing transposase RayT</fullName>
    </submittedName>
</protein>
<evidence type="ECO:0000313" key="2">
    <source>
        <dbReference type="Proteomes" id="UP000525298"/>
    </source>
</evidence>
<dbReference type="EMBL" id="JACDUS010000011">
    <property type="protein sequence ID" value="MBA2882655.1"/>
    <property type="molecule type" value="Genomic_DNA"/>
</dbReference>
<accession>A0A7W0CBG1</accession>
<sequence length="32" mass="3707">MARLSRIVIPGYPHHVIQRGNRRQKAFFGDAD</sequence>
<organism evidence="1 2">
    <name type="scientific">Desulfosalsimonas propionicica</name>
    <dbReference type="NCBI Taxonomy" id="332175"/>
    <lineage>
        <taxon>Bacteria</taxon>
        <taxon>Pseudomonadati</taxon>
        <taxon>Thermodesulfobacteriota</taxon>
        <taxon>Desulfobacteria</taxon>
        <taxon>Desulfobacterales</taxon>
        <taxon>Desulfosalsimonadaceae</taxon>
        <taxon>Desulfosalsimonas</taxon>
    </lineage>
</organism>
<dbReference type="Proteomes" id="UP000525298">
    <property type="component" value="Unassembled WGS sequence"/>
</dbReference>
<dbReference type="AlphaFoldDB" id="A0A7W0CBG1"/>
<evidence type="ECO:0000313" key="1">
    <source>
        <dbReference type="EMBL" id="MBA2882655.1"/>
    </source>
</evidence>
<gene>
    <name evidence="1" type="ORF">HNR65_003009</name>
</gene>
<keyword evidence="2" id="KW-1185">Reference proteome</keyword>